<proteinExistence type="predicted"/>
<dbReference type="EMBL" id="JBFQGM010000015">
    <property type="protein sequence ID" value="MFL9465111.1"/>
    <property type="molecule type" value="Genomic_DNA"/>
</dbReference>
<protein>
    <recommendedName>
        <fullName evidence="3">Transposase</fullName>
    </recommendedName>
</protein>
<accession>A0ABW8WVT6</accession>
<keyword evidence="2" id="KW-1185">Reference proteome</keyword>
<reference evidence="1 2" key="1">
    <citation type="submission" date="2024-07" db="EMBL/GenBank/DDBJ databases">
        <authorList>
            <person name="Tripathy S."/>
        </authorList>
    </citation>
    <scope>NUCLEOTIDE SEQUENCE [LARGE SCALE GENOMIC DNA]</scope>
    <source>
        <strain evidence="1 2">VB-61278_2</strain>
    </source>
</reference>
<dbReference type="Proteomes" id="UP001628874">
    <property type="component" value="Unassembled WGS sequence"/>
</dbReference>
<gene>
    <name evidence="1" type="ORF">AB0759_31390</name>
</gene>
<organism evidence="1 2">
    <name type="scientific">Scytonema tolypothrichoides VB-61278_2</name>
    <dbReference type="NCBI Taxonomy" id="3232314"/>
    <lineage>
        <taxon>Bacteria</taxon>
        <taxon>Bacillati</taxon>
        <taxon>Cyanobacteriota</taxon>
        <taxon>Cyanophyceae</taxon>
        <taxon>Nostocales</taxon>
        <taxon>Scytonemataceae</taxon>
        <taxon>Scytonema</taxon>
    </lineage>
</organism>
<comment type="caution">
    <text evidence="1">The sequence shown here is derived from an EMBL/GenBank/DDBJ whole genome shotgun (WGS) entry which is preliminary data.</text>
</comment>
<evidence type="ECO:0008006" key="3">
    <source>
        <dbReference type="Google" id="ProtNLM"/>
    </source>
</evidence>
<evidence type="ECO:0000313" key="1">
    <source>
        <dbReference type="EMBL" id="MFL9465111.1"/>
    </source>
</evidence>
<name>A0ABW8WVT6_9CYAN</name>
<evidence type="ECO:0000313" key="2">
    <source>
        <dbReference type="Proteomes" id="UP001628874"/>
    </source>
</evidence>
<sequence>MSLIWLLIEAIDNFQHEPLVMKKIRQNAAGDTAHISSFSS</sequence>
<dbReference type="RefSeq" id="WP_272899948.1">
    <property type="nucleotide sequence ID" value="NZ_JBFQGM010000015.1"/>
</dbReference>